<name>A0AC35U6T9_9BILA</name>
<proteinExistence type="predicted"/>
<protein>
    <submittedName>
        <fullName evidence="2">Fibronectin type-III domain-containing protein</fullName>
    </submittedName>
</protein>
<evidence type="ECO:0000313" key="1">
    <source>
        <dbReference type="Proteomes" id="UP000095286"/>
    </source>
</evidence>
<reference evidence="2" key="1">
    <citation type="submission" date="2016-11" db="UniProtKB">
        <authorList>
            <consortium name="WormBaseParasite"/>
        </authorList>
    </citation>
    <scope>IDENTIFICATION</scope>
    <source>
        <strain evidence="2">KR3021</strain>
    </source>
</reference>
<accession>A0AC35U6T9</accession>
<organism evidence="1 2">
    <name type="scientific">Rhabditophanes sp. KR3021</name>
    <dbReference type="NCBI Taxonomy" id="114890"/>
    <lineage>
        <taxon>Eukaryota</taxon>
        <taxon>Metazoa</taxon>
        <taxon>Ecdysozoa</taxon>
        <taxon>Nematoda</taxon>
        <taxon>Chromadorea</taxon>
        <taxon>Rhabditida</taxon>
        <taxon>Tylenchina</taxon>
        <taxon>Panagrolaimomorpha</taxon>
        <taxon>Strongyloidoidea</taxon>
        <taxon>Alloionematidae</taxon>
        <taxon>Rhabditophanes</taxon>
    </lineage>
</organism>
<sequence length="629" mass="73017">MVVKRFLSPHLVLVLTCALYMIFGAIIFQILEGQKFDSAKNRSLLRIEEVSDTYINNVFDSLEERRPQIEALVGIKNLTQSFFVRKQEIARQIIGRNKFVFDEYIGSVFAAHRISRHGYDEDAPRWDFINSFFFTATMLTSIGYGYVAPSTFYGRLFGVIYCLIGIPLTLVTVANVAKFISETVFLCHYELWKYWMRFKNRNKEGGAEEEMRELFGEADDEQEILDRVRLVRFPPIVVFMFVFIYGLFGAYIVQINESDWTYAESLYFMFISILTVGFGDYRPRSENLMIVLAVVMGGIMLTTMCMDVVGRMYLKEIHYLGRKLQTNNPFYLIREAKARRRRAAMASLLAQLAKGMIFAHKNYSELSRKKSKKKMSRRRPSHVLPDGKFMFARQAPDPPRECQVVSTSAYSVRLAWAPAFSADDKVTYNVRYRLKYTKSKEDAKIRELKGIEGNSAEIMSIESCSLYEFRITAVSRFGESKAVYLVQYTEPQLSPQHILATKIAPNSVELTWEPPYKRSHSVKHYMVYWTDNPSSRLSDWQKVVVQGRKVVFPELKYDWFYMFCANACFKDGQRSPLSRSLFVKTDKLEFHNYCVGHSQTVEIMEILTRPDEATENTPLLKRDYASFVV</sequence>
<evidence type="ECO:0000313" key="2">
    <source>
        <dbReference type="WBParaSite" id="RSKR_0000810700.1"/>
    </source>
</evidence>
<dbReference type="Proteomes" id="UP000095286">
    <property type="component" value="Unplaced"/>
</dbReference>
<dbReference type="WBParaSite" id="RSKR_0000810700.1">
    <property type="protein sequence ID" value="RSKR_0000810700.1"/>
    <property type="gene ID" value="RSKR_0000810700"/>
</dbReference>